<dbReference type="CDD" id="cd06327">
    <property type="entry name" value="PBP1_SBP-like"/>
    <property type="match status" value="1"/>
</dbReference>
<comment type="similarity">
    <text evidence="1">Belongs to the leucine-binding protein family.</text>
</comment>
<feature type="domain" description="Leucine-binding protein" evidence="4">
    <location>
        <begin position="33"/>
        <end position="370"/>
    </location>
</feature>
<evidence type="ECO:0000256" key="1">
    <source>
        <dbReference type="ARBA" id="ARBA00010062"/>
    </source>
</evidence>
<dbReference type="KEGG" id="bph:Bphy_4932"/>
<dbReference type="EMBL" id="CP001044">
    <property type="protein sequence ID" value="ACC74030.1"/>
    <property type="molecule type" value="Genomic_DNA"/>
</dbReference>
<keyword evidence="5" id="KW-0675">Receptor</keyword>
<dbReference type="InterPro" id="IPR028081">
    <property type="entry name" value="Leu-bd"/>
</dbReference>
<sequence length="409" mass="44188" precursor="true">MKKHTLKNSIAMVFAVLASSSNAQQGKISDDVVKIGVLTDMSGSYSEFSGAGAVAAVKMAVDDFGGKVLGKPIEVVVADHQNKTDLASTKAREWFDTQKVDVIVDLTNSSIALAVSRLAMEKSKIAIVTGAMTERLTNEECSPNTVHYVADSYAFANGTGKAMVDQGGNTWFIVAADYAFGNLMLGRLSTTVTNSGGKVVGYIKHPLAASDFSSFILQAQSSGARVIGLANAGVDTVNAMKSAQEFGITRGGKQNIVGLATVITDVHAMGLNIAQGLLLTTPFYWDMNDATRQFSKRYFSRVKKMPNMVQAGDYSAVTHYLKAVEATGTDEAGAVMQKMREIPINDFFAKNGTIREDGRMVHDMYLMQVKTPAESKYPWDYYKLVKQLPASTVTISPEKSACRLFKQKS</sequence>
<dbReference type="Pfam" id="PF13458">
    <property type="entry name" value="Peripla_BP_6"/>
    <property type="match status" value="1"/>
</dbReference>
<dbReference type="InterPro" id="IPR051010">
    <property type="entry name" value="BCAA_transport"/>
</dbReference>
<keyword evidence="6" id="KW-1185">Reference proteome</keyword>
<dbReference type="PANTHER" id="PTHR30483:SF6">
    <property type="entry name" value="PERIPLASMIC BINDING PROTEIN OF ABC TRANSPORTER FOR NATURAL AMINO ACIDS"/>
    <property type="match status" value="1"/>
</dbReference>
<dbReference type="RefSeq" id="WP_012404196.1">
    <property type="nucleotide sequence ID" value="NC_010623.1"/>
</dbReference>
<dbReference type="PANTHER" id="PTHR30483">
    <property type="entry name" value="LEUCINE-SPECIFIC-BINDING PROTEIN"/>
    <property type="match status" value="1"/>
</dbReference>
<accession>B2JSL0</accession>
<dbReference type="HOGENOM" id="CLU_027128_1_0_4"/>
<evidence type="ECO:0000256" key="3">
    <source>
        <dbReference type="SAM" id="SignalP"/>
    </source>
</evidence>
<name>B2JSL0_PARP8</name>
<dbReference type="AlphaFoldDB" id="B2JSL0"/>
<dbReference type="SUPFAM" id="SSF53822">
    <property type="entry name" value="Periplasmic binding protein-like I"/>
    <property type="match status" value="1"/>
</dbReference>
<dbReference type="OrthoDB" id="8887944at2"/>
<feature type="chain" id="PRO_5002777525" evidence="3">
    <location>
        <begin position="24"/>
        <end position="409"/>
    </location>
</feature>
<evidence type="ECO:0000313" key="5">
    <source>
        <dbReference type="EMBL" id="ACC74030.1"/>
    </source>
</evidence>
<evidence type="ECO:0000313" key="6">
    <source>
        <dbReference type="Proteomes" id="UP000001192"/>
    </source>
</evidence>
<dbReference type="InterPro" id="IPR028082">
    <property type="entry name" value="Peripla_BP_I"/>
</dbReference>
<dbReference type="STRING" id="391038.Bphy_4932"/>
<evidence type="ECO:0000256" key="2">
    <source>
        <dbReference type="ARBA" id="ARBA00022729"/>
    </source>
</evidence>
<dbReference type="Proteomes" id="UP000001192">
    <property type="component" value="Chromosome 2"/>
</dbReference>
<gene>
    <name evidence="5" type="ordered locus">Bphy_4932</name>
</gene>
<organism evidence="5 6">
    <name type="scientific">Paraburkholderia phymatum (strain DSM 17167 / CIP 108236 / LMG 21445 / STM815)</name>
    <name type="common">Burkholderia phymatum</name>
    <dbReference type="NCBI Taxonomy" id="391038"/>
    <lineage>
        <taxon>Bacteria</taxon>
        <taxon>Pseudomonadati</taxon>
        <taxon>Pseudomonadota</taxon>
        <taxon>Betaproteobacteria</taxon>
        <taxon>Burkholderiales</taxon>
        <taxon>Burkholderiaceae</taxon>
        <taxon>Paraburkholderia</taxon>
    </lineage>
</organism>
<feature type="signal peptide" evidence="3">
    <location>
        <begin position="1"/>
        <end position="23"/>
    </location>
</feature>
<proteinExistence type="inferred from homology"/>
<protein>
    <submittedName>
        <fullName evidence="5">Extracellular ligand-binding receptor</fullName>
    </submittedName>
</protein>
<dbReference type="Gene3D" id="3.40.50.2300">
    <property type="match status" value="2"/>
</dbReference>
<dbReference type="eggNOG" id="COG0683">
    <property type="taxonomic scope" value="Bacteria"/>
</dbReference>
<keyword evidence="2 3" id="KW-0732">Signal</keyword>
<evidence type="ECO:0000259" key="4">
    <source>
        <dbReference type="Pfam" id="PF13458"/>
    </source>
</evidence>
<reference evidence="6" key="1">
    <citation type="journal article" date="2014" name="Stand. Genomic Sci.">
        <title>Complete genome sequence of Burkholderia phymatum STM815(T), a broad host range and efficient nitrogen-fixing symbiont of Mimosa species.</title>
        <authorList>
            <person name="Moulin L."/>
            <person name="Klonowska A."/>
            <person name="Caroline B."/>
            <person name="Booth K."/>
            <person name="Vriezen J.A."/>
            <person name="Melkonian R."/>
            <person name="James E.K."/>
            <person name="Young J.P."/>
            <person name="Bena G."/>
            <person name="Hauser L."/>
            <person name="Land M."/>
            <person name="Kyrpides N."/>
            <person name="Bruce D."/>
            <person name="Chain P."/>
            <person name="Copeland A."/>
            <person name="Pitluck S."/>
            <person name="Woyke T."/>
            <person name="Lizotte-Waniewski M."/>
            <person name="Bristow J."/>
            <person name="Riley M."/>
        </authorList>
    </citation>
    <scope>NUCLEOTIDE SEQUENCE [LARGE SCALE GENOMIC DNA]</scope>
    <source>
        <strain evidence="6">DSM 17167 / CIP 108236 / LMG 21445 / STM815</strain>
    </source>
</reference>